<organism evidence="2">
    <name type="scientific">marine sediment metagenome</name>
    <dbReference type="NCBI Taxonomy" id="412755"/>
    <lineage>
        <taxon>unclassified sequences</taxon>
        <taxon>metagenomes</taxon>
        <taxon>ecological metagenomes</taxon>
    </lineage>
</organism>
<dbReference type="AlphaFoldDB" id="X1TLV3"/>
<dbReference type="EMBL" id="BARW01031792">
    <property type="protein sequence ID" value="GAJ06254.1"/>
    <property type="molecule type" value="Genomic_DNA"/>
</dbReference>
<sequence length="113" mass="13261">GIGVVIGWVFSLILGSSIICLSYHVRYKIPLTELLPSASKKIVLVCLFSILFSYIIRYTLSYKLDTFILNGIIIFLFCIIIFIPLWFHPMKRCLMEWVTYELLNRNIKGYYKK</sequence>
<comment type="caution">
    <text evidence="2">The sequence shown here is derived from an EMBL/GenBank/DDBJ whole genome shotgun (WGS) entry which is preliminary data.</text>
</comment>
<gene>
    <name evidence="2" type="ORF">S12H4_50478</name>
</gene>
<feature type="transmembrane region" description="Helical" evidence="1">
    <location>
        <begin position="68"/>
        <end position="87"/>
    </location>
</feature>
<reference evidence="2" key="1">
    <citation type="journal article" date="2014" name="Front. Microbiol.">
        <title>High frequency of phylogenetically diverse reductive dehalogenase-homologous genes in deep subseafloor sedimentary metagenomes.</title>
        <authorList>
            <person name="Kawai M."/>
            <person name="Futagami T."/>
            <person name="Toyoda A."/>
            <person name="Takaki Y."/>
            <person name="Nishi S."/>
            <person name="Hori S."/>
            <person name="Arai W."/>
            <person name="Tsubouchi T."/>
            <person name="Morono Y."/>
            <person name="Uchiyama I."/>
            <person name="Ito T."/>
            <person name="Fujiyama A."/>
            <person name="Inagaki F."/>
            <person name="Takami H."/>
        </authorList>
    </citation>
    <scope>NUCLEOTIDE SEQUENCE</scope>
    <source>
        <strain evidence="2">Expedition CK06-06</strain>
    </source>
</reference>
<name>X1TLV3_9ZZZZ</name>
<proteinExistence type="predicted"/>
<evidence type="ECO:0000313" key="2">
    <source>
        <dbReference type="EMBL" id="GAJ06254.1"/>
    </source>
</evidence>
<evidence type="ECO:0000256" key="1">
    <source>
        <dbReference type="SAM" id="Phobius"/>
    </source>
</evidence>
<keyword evidence="1" id="KW-1133">Transmembrane helix</keyword>
<protein>
    <recommendedName>
        <fullName evidence="3">Polysaccharide biosynthesis protein C-terminal domain-containing protein</fullName>
    </recommendedName>
</protein>
<accession>X1TLV3</accession>
<keyword evidence="1" id="KW-0812">Transmembrane</keyword>
<feature type="transmembrane region" description="Helical" evidence="1">
    <location>
        <begin position="6"/>
        <end position="26"/>
    </location>
</feature>
<keyword evidence="1" id="KW-0472">Membrane</keyword>
<evidence type="ECO:0008006" key="3">
    <source>
        <dbReference type="Google" id="ProtNLM"/>
    </source>
</evidence>
<feature type="non-terminal residue" evidence="2">
    <location>
        <position position="1"/>
    </location>
</feature>
<feature type="transmembrane region" description="Helical" evidence="1">
    <location>
        <begin position="38"/>
        <end position="56"/>
    </location>
</feature>